<dbReference type="EMBL" id="LNIX01000025">
    <property type="protein sequence ID" value="OXA42775.1"/>
    <property type="molecule type" value="Genomic_DNA"/>
</dbReference>
<proteinExistence type="predicted"/>
<keyword evidence="3" id="KW-1185">Reference proteome</keyword>
<dbReference type="Proteomes" id="UP000198287">
    <property type="component" value="Unassembled WGS sequence"/>
</dbReference>
<name>A0A226DB57_FOLCA</name>
<evidence type="ECO:0000313" key="2">
    <source>
        <dbReference type="EMBL" id="OXA42775.1"/>
    </source>
</evidence>
<comment type="caution">
    <text evidence="2">The sequence shown here is derived from an EMBL/GenBank/DDBJ whole genome shotgun (WGS) entry which is preliminary data.</text>
</comment>
<reference evidence="2 3" key="1">
    <citation type="submission" date="2015-12" db="EMBL/GenBank/DDBJ databases">
        <title>The genome of Folsomia candida.</title>
        <authorList>
            <person name="Faddeeva A."/>
            <person name="Derks M.F."/>
            <person name="Anvar Y."/>
            <person name="Smit S."/>
            <person name="Van Straalen N."/>
            <person name="Roelofs D."/>
        </authorList>
    </citation>
    <scope>NUCLEOTIDE SEQUENCE [LARGE SCALE GENOMIC DNA]</scope>
    <source>
        <strain evidence="2 3">VU population</strain>
        <tissue evidence="2">Whole body</tissue>
    </source>
</reference>
<accession>A0A226DB57</accession>
<feature type="region of interest" description="Disordered" evidence="1">
    <location>
        <begin position="85"/>
        <end position="113"/>
    </location>
</feature>
<organism evidence="2 3">
    <name type="scientific">Folsomia candida</name>
    <name type="common">Springtail</name>
    <dbReference type="NCBI Taxonomy" id="158441"/>
    <lineage>
        <taxon>Eukaryota</taxon>
        <taxon>Metazoa</taxon>
        <taxon>Ecdysozoa</taxon>
        <taxon>Arthropoda</taxon>
        <taxon>Hexapoda</taxon>
        <taxon>Collembola</taxon>
        <taxon>Entomobryomorpha</taxon>
        <taxon>Isotomoidea</taxon>
        <taxon>Isotomidae</taxon>
        <taxon>Proisotominae</taxon>
        <taxon>Folsomia</taxon>
    </lineage>
</organism>
<evidence type="ECO:0000313" key="3">
    <source>
        <dbReference type="Proteomes" id="UP000198287"/>
    </source>
</evidence>
<protein>
    <submittedName>
        <fullName evidence="2">Uncharacterized protein</fullName>
    </submittedName>
</protein>
<gene>
    <name evidence="2" type="ORF">Fcan01_22493</name>
</gene>
<dbReference type="AlphaFoldDB" id="A0A226DB57"/>
<evidence type="ECO:0000256" key="1">
    <source>
        <dbReference type="SAM" id="MobiDB-lite"/>
    </source>
</evidence>
<sequence>MSNQLGIQSDSYVLMRRRIYDLLRISSTRRRIHRDNNPSTGGIFPSGQADARCKYIIPPWLLLMLMWPRSLVVFSGGSAITSAVGANGGSPRRITPPPEPGAAGGGTGNKGKVANHQDTLAVNHAPLRPNDYYPCLCARPGMPGRIQICRVGSRTSRFPLIGRNESKKMNDQTCKKIFARQYFRERQASIFAISVVIPHSLPRLGQYRAVSTPFLESRALAY</sequence>